<evidence type="ECO:0000256" key="9">
    <source>
        <dbReference type="ARBA" id="ARBA00023204"/>
    </source>
</evidence>
<keyword evidence="4 12" id="KW-0378">Hydrolase</keyword>
<keyword evidence="10" id="KW-0413">Isomerase</keyword>
<keyword evidence="2" id="KW-0547">Nucleotide-binding</keyword>
<evidence type="ECO:0000256" key="8">
    <source>
        <dbReference type="ARBA" id="ARBA00023125"/>
    </source>
</evidence>
<keyword evidence="6" id="KW-0269">Exonuclease</keyword>
<evidence type="ECO:0000256" key="1">
    <source>
        <dbReference type="ARBA" id="ARBA00022722"/>
    </source>
</evidence>
<evidence type="ECO:0000256" key="3">
    <source>
        <dbReference type="ARBA" id="ARBA00022763"/>
    </source>
</evidence>
<dbReference type="SUPFAM" id="SSF52540">
    <property type="entry name" value="P-loop containing nucleoside triphosphate hydrolases"/>
    <property type="match status" value="2"/>
</dbReference>
<keyword evidence="1" id="KW-0540">Nuclease</keyword>
<dbReference type="InterPro" id="IPR027785">
    <property type="entry name" value="UvrD-like_helicase_C"/>
</dbReference>
<proteinExistence type="inferred from homology"/>
<dbReference type="CDD" id="cd17933">
    <property type="entry name" value="DEXSc_RecD-like"/>
    <property type="match status" value="1"/>
</dbReference>
<evidence type="ECO:0000313" key="12">
    <source>
        <dbReference type="EMBL" id="MBK1790011.1"/>
    </source>
</evidence>
<dbReference type="EC" id="3.1.11.5" evidence="12"/>
<keyword evidence="8" id="KW-0238">DNA-binding</keyword>
<dbReference type="GO" id="GO:0005524">
    <property type="term" value="F:ATP binding"/>
    <property type="evidence" value="ECO:0007669"/>
    <property type="project" value="UniProtKB-KW"/>
</dbReference>
<dbReference type="Gene3D" id="3.40.50.300">
    <property type="entry name" value="P-loop containing nucleotide triphosphate hydrolases"/>
    <property type="match status" value="2"/>
</dbReference>
<evidence type="ECO:0000256" key="5">
    <source>
        <dbReference type="ARBA" id="ARBA00022806"/>
    </source>
</evidence>
<evidence type="ECO:0000256" key="4">
    <source>
        <dbReference type="ARBA" id="ARBA00022801"/>
    </source>
</evidence>
<evidence type="ECO:0000256" key="7">
    <source>
        <dbReference type="ARBA" id="ARBA00022840"/>
    </source>
</evidence>
<dbReference type="SMART" id="SM00382">
    <property type="entry name" value="AAA"/>
    <property type="match status" value="1"/>
</dbReference>
<feature type="domain" description="AAA+ ATPase" evidence="11">
    <location>
        <begin position="142"/>
        <end position="296"/>
    </location>
</feature>
<protein>
    <submittedName>
        <fullName evidence="12">Exodeoxyribonuclease V subunit alpha</fullName>
        <ecNumber evidence="12">3.1.11.5</ecNumber>
    </submittedName>
</protein>
<organism evidence="12 13">
    <name type="scientific">Persicirhabdus sediminis</name>
    <dbReference type="NCBI Taxonomy" id="454144"/>
    <lineage>
        <taxon>Bacteria</taxon>
        <taxon>Pseudomonadati</taxon>
        <taxon>Verrucomicrobiota</taxon>
        <taxon>Verrucomicrobiia</taxon>
        <taxon>Verrucomicrobiales</taxon>
        <taxon>Verrucomicrobiaceae</taxon>
        <taxon>Persicirhabdus</taxon>
    </lineage>
</organism>
<dbReference type="InterPro" id="IPR041851">
    <property type="entry name" value="RecD_N_sf"/>
</dbReference>
<evidence type="ECO:0000256" key="2">
    <source>
        <dbReference type="ARBA" id="ARBA00022741"/>
    </source>
</evidence>
<dbReference type="Pfam" id="PF13245">
    <property type="entry name" value="AAA_19"/>
    <property type="match status" value="1"/>
</dbReference>
<evidence type="ECO:0000259" key="11">
    <source>
        <dbReference type="SMART" id="SM00382"/>
    </source>
</evidence>
<dbReference type="GO" id="GO:0006302">
    <property type="term" value="P:double-strand break repair"/>
    <property type="evidence" value="ECO:0007669"/>
    <property type="project" value="InterPro"/>
</dbReference>
<dbReference type="RefSeq" id="WP_200310053.1">
    <property type="nucleotide sequence ID" value="NZ_JAENIM010000012.1"/>
</dbReference>
<dbReference type="Pfam" id="PF13538">
    <property type="entry name" value="UvrD_C_2"/>
    <property type="match status" value="1"/>
</dbReference>
<evidence type="ECO:0000256" key="6">
    <source>
        <dbReference type="ARBA" id="ARBA00022839"/>
    </source>
</evidence>
<dbReference type="GO" id="GO:0009338">
    <property type="term" value="C:exodeoxyribonuclease V complex"/>
    <property type="evidence" value="ECO:0007669"/>
    <property type="project" value="InterPro"/>
</dbReference>
<dbReference type="NCBIfam" id="TIGR01447">
    <property type="entry name" value="recD"/>
    <property type="match status" value="1"/>
</dbReference>
<evidence type="ECO:0000256" key="10">
    <source>
        <dbReference type="ARBA" id="ARBA00023235"/>
    </source>
</evidence>
<dbReference type="GO" id="GO:0017116">
    <property type="term" value="F:single-stranded DNA helicase activity"/>
    <property type="evidence" value="ECO:0007669"/>
    <property type="project" value="TreeGrafter"/>
</dbReference>
<keyword evidence="9" id="KW-0234">DNA repair</keyword>
<dbReference type="EMBL" id="JAENIM010000012">
    <property type="protein sequence ID" value="MBK1790011.1"/>
    <property type="molecule type" value="Genomic_DNA"/>
</dbReference>
<dbReference type="InterPro" id="IPR049550">
    <property type="entry name" value="RecD_N"/>
</dbReference>
<dbReference type="Pfam" id="PF21185">
    <property type="entry name" value="RecD_N"/>
    <property type="match status" value="1"/>
</dbReference>
<dbReference type="InterPro" id="IPR006344">
    <property type="entry name" value="RecD"/>
</dbReference>
<keyword evidence="13" id="KW-1185">Reference proteome</keyword>
<dbReference type="Proteomes" id="UP000624703">
    <property type="component" value="Unassembled WGS sequence"/>
</dbReference>
<dbReference type="AlphaFoldDB" id="A0A8J7MBM6"/>
<dbReference type="CDD" id="cd18809">
    <property type="entry name" value="SF1_C_RecD"/>
    <property type="match status" value="1"/>
</dbReference>
<comment type="caution">
    <text evidence="12">The sequence shown here is derived from an EMBL/GenBank/DDBJ whole genome shotgun (WGS) entry which is preliminary data.</text>
</comment>
<dbReference type="Gene3D" id="1.10.10.1020">
    <property type="entry name" value="RecBCD complex, subunit RecD, N-terminal domain"/>
    <property type="match status" value="1"/>
</dbReference>
<keyword evidence="3" id="KW-0227">DNA damage</keyword>
<dbReference type="GO" id="GO:0003677">
    <property type="term" value="F:DNA binding"/>
    <property type="evidence" value="ECO:0007669"/>
    <property type="project" value="UniProtKB-KW"/>
</dbReference>
<dbReference type="PANTHER" id="PTHR43788">
    <property type="entry name" value="DNA2/NAM7 HELICASE FAMILY MEMBER"/>
    <property type="match status" value="1"/>
</dbReference>
<name>A0A8J7MBM6_9BACT</name>
<dbReference type="InterPro" id="IPR050534">
    <property type="entry name" value="Coronavir_polyprotein_1ab"/>
</dbReference>
<dbReference type="InterPro" id="IPR003593">
    <property type="entry name" value="AAA+_ATPase"/>
</dbReference>
<dbReference type="HAMAP" id="MF_01487">
    <property type="entry name" value="RecD"/>
    <property type="match status" value="1"/>
</dbReference>
<dbReference type="PANTHER" id="PTHR43788:SF6">
    <property type="entry name" value="DNA HELICASE B"/>
    <property type="match status" value="1"/>
</dbReference>
<reference evidence="12" key="1">
    <citation type="submission" date="2021-01" db="EMBL/GenBank/DDBJ databases">
        <title>Modified the classification status of verrucomicrobia.</title>
        <authorList>
            <person name="Feng X."/>
        </authorList>
    </citation>
    <scope>NUCLEOTIDE SEQUENCE</scope>
    <source>
        <strain evidence="12">_KCTC 22039</strain>
    </source>
</reference>
<evidence type="ECO:0000313" key="13">
    <source>
        <dbReference type="Proteomes" id="UP000624703"/>
    </source>
</evidence>
<accession>A0A8J7MBM6</accession>
<dbReference type="GO" id="GO:0008854">
    <property type="term" value="F:exodeoxyribonuclease V activity"/>
    <property type="evidence" value="ECO:0007669"/>
    <property type="project" value="UniProtKB-EC"/>
</dbReference>
<gene>
    <name evidence="12" type="primary">recD</name>
    <name evidence="12" type="ORF">JIN82_02450</name>
</gene>
<keyword evidence="7" id="KW-0067">ATP-binding</keyword>
<sequence length="566" mass="62318">MLADHFSKFLSREHRVENHQLDTLFADLSRAVDAGSSCLNLAEYFAHQELDEQHTREALACDKDGSAVSSGAGFSPLVLAEDRLYLRRYYHFESQLAAKLRSFSQQDSTSALDVETTLLDKLFPPLDGEVDYQRKAAELAMKSRLTIISGGPGTGKTTTVVKILTLLKSAAAFTSPEQVMILAPTGKAADRLRQSILSGINYIQATGEISSTLLDQLPSETATIHRALGYRPGKLEFRHGANHPLQTQLVIIDEASMVDLPLMKRLLDAIPDNARIIMLGDQHQLSSIQVGTVLADLMAAAEDGSSCVSANCVTLQKSYRTSGPVKACCEAIRDGEANEAWDTVLAGHTNDAGSISHEKVPHQLISKLTPWVEKFWLPVIQDTSLLPAEKLDLIDQFRILTPIHRGPYGVAAVNAAVDRALYQAGINTEREWYAGRSIIIGQNDHQLGLYNGDTGLCLPDPTKPGKFMIVLRSADGVRTIDPARLPKHQTAWALTIHRTQGSEYNNILMIVPPVDDFPMLSRELMYTGLSRAKNHAHLWTSERHFKFAIEQKVNRASGLAPMLQID</sequence>
<dbReference type="InterPro" id="IPR027417">
    <property type="entry name" value="P-loop_NTPase"/>
</dbReference>
<keyword evidence="5" id="KW-0347">Helicase</keyword>
<dbReference type="GO" id="GO:0006310">
    <property type="term" value="P:DNA recombination"/>
    <property type="evidence" value="ECO:0007669"/>
    <property type="project" value="InterPro"/>
</dbReference>